<keyword evidence="1" id="KW-1133">Transmembrane helix</keyword>
<protein>
    <recommendedName>
        <fullName evidence="4">Transmembrane protein</fullName>
    </recommendedName>
</protein>
<reference evidence="2 3" key="1">
    <citation type="submission" date="2023-01" db="EMBL/GenBank/DDBJ databases">
        <title>Genomes from the Australian National Cyanobacteria Reference Collection.</title>
        <authorList>
            <person name="Willis A."/>
            <person name="Lee E.M.F."/>
        </authorList>
    </citation>
    <scope>NUCLEOTIDE SEQUENCE [LARGE SCALE GENOMIC DNA]</scope>
    <source>
        <strain evidence="2 3">CS-1033</strain>
    </source>
</reference>
<proteinExistence type="predicted"/>
<evidence type="ECO:0000256" key="1">
    <source>
        <dbReference type="SAM" id="Phobius"/>
    </source>
</evidence>
<evidence type="ECO:0000313" key="3">
    <source>
        <dbReference type="Proteomes" id="UP001212499"/>
    </source>
</evidence>
<keyword evidence="1" id="KW-0812">Transmembrane</keyword>
<evidence type="ECO:0000313" key="2">
    <source>
        <dbReference type="EMBL" id="MDB9539737.1"/>
    </source>
</evidence>
<keyword evidence="3" id="KW-1185">Reference proteome</keyword>
<feature type="transmembrane region" description="Helical" evidence="1">
    <location>
        <begin position="41"/>
        <end position="61"/>
    </location>
</feature>
<dbReference type="RefSeq" id="WP_271732692.1">
    <property type="nucleotide sequence ID" value="NZ_JANQDP010000098.1"/>
</dbReference>
<dbReference type="Proteomes" id="UP001212499">
    <property type="component" value="Unassembled WGS sequence"/>
</dbReference>
<evidence type="ECO:0008006" key="4">
    <source>
        <dbReference type="Google" id="ProtNLM"/>
    </source>
</evidence>
<keyword evidence="1" id="KW-0472">Membrane</keyword>
<sequence>MEHSHSRQYEARQIRRPGNRKSKLVDNFNIFIYVLIRHPGLLLTGLFTILIGITALALYSLGDVGSKDKVEPLEIPAVVAKPMTRPSDKNNPTPLWMVAAIALSCASGCLMILRLVNHQVSRADKPITSPRAKSRILNSSPIVAPLEPRLRKSDTPETVLASEDMHPLDKRQEILAELMDIRQKNSWSAILLSKSQPGS</sequence>
<name>A0ABT5ASS2_9CYAN</name>
<organism evidence="2 3">
    <name type="scientific">Anabaenopsis arnoldii</name>
    <dbReference type="NCBI Taxonomy" id="2152938"/>
    <lineage>
        <taxon>Bacteria</taxon>
        <taxon>Bacillati</taxon>
        <taxon>Cyanobacteriota</taxon>
        <taxon>Cyanophyceae</taxon>
        <taxon>Nostocales</taxon>
        <taxon>Nodulariaceae</taxon>
        <taxon>Anabaenopsis</taxon>
    </lineage>
</organism>
<gene>
    <name evidence="2" type="ORF">PN457_08720</name>
</gene>
<dbReference type="EMBL" id="JAQMUH010000096">
    <property type="protein sequence ID" value="MDB9539737.1"/>
    <property type="molecule type" value="Genomic_DNA"/>
</dbReference>
<comment type="caution">
    <text evidence="2">The sequence shown here is derived from an EMBL/GenBank/DDBJ whole genome shotgun (WGS) entry which is preliminary data.</text>
</comment>
<feature type="transmembrane region" description="Helical" evidence="1">
    <location>
        <begin position="95"/>
        <end position="116"/>
    </location>
</feature>
<accession>A0ABT5ASS2</accession>